<protein>
    <recommendedName>
        <fullName evidence="3">F-box domain-containing protein</fullName>
    </recommendedName>
</protein>
<dbReference type="OrthoDB" id="2997776at2759"/>
<gene>
    <name evidence="1" type="ORF">K504DRAFT_467924</name>
</gene>
<organism evidence="1 2">
    <name type="scientific">Pleomassaria siparia CBS 279.74</name>
    <dbReference type="NCBI Taxonomy" id="1314801"/>
    <lineage>
        <taxon>Eukaryota</taxon>
        <taxon>Fungi</taxon>
        <taxon>Dikarya</taxon>
        <taxon>Ascomycota</taxon>
        <taxon>Pezizomycotina</taxon>
        <taxon>Dothideomycetes</taxon>
        <taxon>Pleosporomycetidae</taxon>
        <taxon>Pleosporales</taxon>
        <taxon>Pleomassariaceae</taxon>
        <taxon>Pleomassaria</taxon>
    </lineage>
</organism>
<dbReference type="EMBL" id="MU005771">
    <property type="protein sequence ID" value="KAF2708685.1"/>
    <property type="molecule type" value="Genomic_DNA"/>
</dbReference>
<name>A0A6G1K826_9PLEO</name>
<evidence type="ECO:0000313" key="2">
    <source>
        <dbReference type="Proteomes" id="UP000799428"/>
    </source>
</evidence>
<accession>A0A6G1K826</accession>
<reference evidence="1" key="1">
    <citation type="journal article" date="2020" name="Stud. Mycol.">
        <title>101 Dothideomycetes genomes: a test case for predicting lifestyles and emergence of pathogens.</title>
        <authorList>
            <person name="Haridas S."/>
            <person name="Albert R."/>
            <person name="Binder M."/>
            <person name="Bloem J."/>
            <person name="Labutti K."/>
            <person name="Salamov A."/>
            <person name="Andreopoulos B."/>
            <person name="Baker S."/>
            <person name="Barry K."/>
            <person name="Bills G."/>
            <person name="Bluhm B."/>
            <person name="Cannon C."/>
            <person name="Castanera R."/>
            <person name="Culley D."/>
            <person name="Daum C."/>
            <person name="Ezra D."/>
            <person name="Gonzalez J."/>
            <person name="Henrissat B."/>
            <person name="Kuo A."/>
            <person name="Liang C."/>
            <person name="Lipzen A."/>
            <person name="Lutzoni F."/>
            <person name="Magnuson J."/>
            <person name="Mondo S."/>
            <person name="Nolan M."/>
            <person name="Ohm R."/>
            <person name="Pangilinan J."/>
            <person name="Park H.-J."/>
            <person name="Ramirez L."/>
            <person name="Alfaro M."/>
            <person name="Sun H."/>
            <person name="Tritt A."/>
            <person name="Yoshinaga Y."/>
            <person name="Zwiers L.-H."/>
            <person name="Turgeon B."/>
            <person name="Goodwin S."/>
            <person name="Spatafora J."/>
            <person name="Crous P."/>
            <person name="Grigoriev I."/>
        </authorList>
    </citation>
    <scope>NUCLEOTIDE SEQUENCE</scope>
    <source>
        <strain evidence="1">CBS 279.74</strain>
    </source>
</reference>
<dbReference type="AlphaFoldDB" id="A0A6G1K826"/>
<proteinExistence type="predicted"/>
<evidence type="ECO:0008006" key="3">
    <source>
        <dbReference type="Google" id="ProtNLM"/>
    </source>
</evidence>
<sequence length="348" mass="40295">MAAPGGPNVAHAPLCPSLPPEIWIRILSYHDDLTHLWSICRAVSPTFLAYSEQVFAEYILRDTYIDWALEKYNLGGKSRRPEMNVTFARFSSDAGKNVACFGAKSGAQLEYGGERQRKWRLKLGITEKSVMERWEERVRNSRPEQPNYTIRIGDMVNDTALPGLAFDSKNNEIRFEWRDMFGAFFREQLRFAALRKRWYDNVARRLRQVENGEPLDAQDLYEPWSFAEVRITKQVRRARIREWYKEKGNEEMVWAVDSLEYYEKWKKDDGMLTRSLGEIPGAGLGERWFGSTYWVQTLHMDEQDCLHRINVKVLAGSGGVNDYSNDGARKLPQQRARSMSVASTITVS</sequence>
<dbReference type="Proteomes" id="UP000799428">
    <property type="component" value="Unassembled WGS sequence"/>
</dbReference>
<evidence type="ECO:0000313" key="1">
    <source>
        <dbReference type="EMBL" id="KAF2708685.1"/>
    </source>
</evidence>
<keyword evidence="2" id="KW-1185">Reference proteome</keyword>